<evidence type="ECO:0000256" key="2">
    <source>
        <dbReference type="SAM" id="MobiDB-lite"/>
    </source>
</evidence>
<accession>A0A8S1Q2T8</accession>
<reference evidence="3" key="1">
    <citation type="submission" date="2021-01" db="EMBL/GenBank/DDBJ databases">
        <authorList>
            <consortium name="Genoscope - CEA"/>
            <person name="William W."/>
        </authorList>
    </citation>
    <scope>NUCLEOTIDE SEQUENCE</scope>
</reference>
<name>A0A8S1Q2T8_PARPR</name>
<feature type="region of interest" description="Disordered" evidence="2">
    <location>
        <begin position="27"/>
        <end position="46"/>
    </location>
</feature>
<keyword evidence="1" id="KW-0175">Coiled coil</keyword>
<gene>
    <name evidence="3" type="ORF">PPRIM_AZ9-3.1.T1420074</name>
</gene>
<sequence length="273" mass="32625">MQAQIPGDFEAQIRIVNEQLSIDQQIMEQETEDRNKEQEEELTEEQKERRRKILEVQLANKRLLYTIHNKDMEIFRVKKEIEDQKQLLSDLQQQEQIYQQQSNGQRILDICENYAFNNNKYSEQLNESNKELEIINDSYLSHRALVSYDTYLRGTLREQDRKIYELELNNADISEISARIEKINKEYERNIQPLVVGDFKTQIDADIKSSKNQIDALRNQFKDIVDDIVKLHEKHLDNIDMYSTLQRQLQEQLLANEQLDFELNQLKKSKDQC</sequence>
<comment type="caution">
    <text evidence="3">The sequence shown here is derived from an EMBL/GenBank/DDBJ whole genome shotgun (WGS) entry which is preliminary data.</text>
</comment>
<proteinExistence type="predicted"/>
<organism evidence="3 4">
    <name type="scientific">Paramecium primaurelia</name>
    <dbReference type="NCBI Taxonomy" id="5886"/>
    <lineage>
        <taxon>Eukaryota</taxon>
        <taxon>Sar</taxon>
        <taxon>Alveolata</taxon>
        <taxon>Ciliophora</taxon>
        <taxon>Intramacronucleata</taxon>
        <taxon>Oligohymenophorea</taxon>
        <taxon>Peniculida</taxon>
        <taxon>Parameciidae</taxon>
        <taxon>Paramecium</taxon>
    </lineage>
</organism>
<evidence type="ECO:0000256" key="1">
    <source>
        <dbReference type="SAM" id="Coils"/>
    </source>
</evidence>
<dbReference type="AlphaFoldDB" id="A0A8S1Q2T8"/>
<evidence type="ECO:0000313" key="3">
    <source>
        <dbReference type="EMBL" id="CAD8109959.1"/>
    </source>
</evidence>
<dbReference type="Proteomes" id="UP000688137">
    <property type="component" value="Unassembled WGS sequence"/>
</dbReference>
<keyword evidence="4" id="KW-1185">Reference proteome</keyword>
<protein>
    <submittedName>
        <fullName evidence="3">Uncharacterized protein</fullName>
    </submittedName>
</protein>
<feature type="coiled-coil region" evidence="1">
    <location>
        <begin position="200"/>
        <end position="234"/>
    </location>
</feature>
<evidence type="ECO:0000313" key="4">
    <source>
        <dbReference type="Proteomes" id="UP000688137"/>
    </source>
</evidence>
<dbReference type="EMBL" id="CAJJDM010000146">
    <property type="protein sequence ID" value="CAD8109959.1"/>
    <property type="molecule type" value="Genomic_DNA"/>
</dbReference>